<dbReference type="GO" id="GO:0019213">
    <property type="term" value="F:deacetylase activity"/>
    <property type="evidence" value="ECO:0007669"/>
    <property type="project" value="InterPro"/>
</dbReference>
<dbReference type="Gene3D" id="3.20.20.140">
    <property type="entry name" value="Metal-dependent hydrolases"/>
    <property type="match status" value="1"/>
</dbReference>
<organism evidence="2 3">
    <name type="scientific">Blautia obeum A2-162</name>
    <dbReference type="NCBI Taxonomy" id="657314"/>
    <lineage>
        <taxon>Bacteria</taxon>
        <taxon>Bacillati</taxon>
        <taxon>Bacillota</taxon>
        <taxon>Clostridia</taxon>
        <taxon>Lachnospirales</taxon>
        <taxon>Lachnospiraceae</taxon>
        <taxon>Blautia</taxon>
    </lineage>
</organism>
<dbReference type="SUPFAM" id="SSF51338">
    <property type="entry name" value="Composite domain of metallo-dependent hydrolases"/>
    <property type="match status" value="1"/>
</dbReference>
<dbReference type="PATRIC" id="fig|657314.3.peg.1864"/>
<dbReference type="RefSeq" id="WP_015542201.1">
    <property type="nucleotide sequence ID" value="NC_021022.1"/>
</dbReference>
<name>D4LRH4_9FIRM</name>
<reference evidence="2 3" key="1">
    <citation type="submission" date="2010-03" db="EMBL/GenBank/DDBJ databases">
        <title>The genome sequence of Ruminococcus obeum A2-162.</title>
        <authorList>
            <consortium name="metaHIT consortium -- http://www.metahit.eu/"/>
            <person name="Pajon A."/>
            <person name="Turner K."/>
            <person name="Parkhill J."/>
            <person name="Duncan S."/>
            <person name="Flint H."/>
        </authorList>
    </citation>
    <scope>NUCLEOTIDE SEQUENCE [LARGE SCALE GENOMIC DNA]</scope>
    <source>
        <strain evidence="2 3">A2-162</strain>
    </source>
</reference>
<dbReference type="GO" id="GO:0016810">
    <property type="term" value="F:hydrolase activity, acting on carbon-nitrogen (but not peptide) bonds"/>
    <property type="evidence" value="ECO:0007669"/>
    <property type="project" value="InterPro"/>
</dbReference>
<dbReference type="Gene3D" id="2.30.40.10">
    <property type="entry name" value="Urease, subunit C, domain 1"/>
    <property type="match status" value="1"/>
</dbReference>
<proteinExistence type="predicted"/>
<dbReference type="InterPro" id="IPR006680">
    <property type="entry name" value="Amidohydro-rel"/>
</dbReference>
<gene>
    <name evidence="2" type="ORF">CK5_20030</name>
</gene>
<dbReference type="Pfam" id="PF01979">
    <property type="entry name" value="Amidohydro_1"/>
    <property type="match status" value="1"/>
</dbReference>
<dbReference type="HOGENOM" id="CLU_036699_0_0_9"/>
<dbReference type="InterPro" id="IPR011059">
    <property type="entry name" value="Metal-dep_hydrolase_composite"/>
</dbReference>
<evidence type="ECO:0000313" key="3">
    <source>
        <dbReference type="Proteomes" id="UP000008955"/>
    </source>
</evidence>
<reference evidence="2 3" key="2">
    <citation type="submission" date="2010-03" db="EMBL/GenBank/DDBJ databases">
        <authorList>
            <person name="Pajon A."/>
        </authorList>
    </citation>
    <scope>NUCLEOTIDE SEQUENCE [LARGE SCALE GENOMIC DNA]</scope>
    <source>
        <strain evidence="2 3">A2-162</strain>
    </source>
</reference>
<sequence length="387" mass="43198">MKKIDMIIRNGQVFDSVNAKFEKKDIGIYQGVFVALDEDTQSNNEVDAEGNYVVPGIIDEHAHLNLYGTIIGANADTVCIPNGITTACDGGTCGASNFEQFYMSNIVRYESTVYSYLNVSTFGNKSLCKHEEDHDPADFREDLIDSLFEKYPQVLRGLKVRMCKETLGDHGISPLHVGIEMSEHLKAKGYHCPVAIHYDDLPENVTVKELFGTMRKDDVIAHVFQTKAETIFDENGKIKDCVWDAKKRGVYMDDCHGRVHWSYPNLQNAFSQSFYPDIISSDLVRVSEYTRPGFSLLYAMSVNSAAGMPTEKILQSVTYTPAKALGIEEKAGVIREGAPADVAILDIRDVKDKTFTDNYGNSISGNKLFVPLMTVKGGRTAYRQIFF</sequence>
<dbReference type="AlphaFoldDB" id="D4LRH4"/>
<keyword evidence="3" id="KW-1185">Reference proteome</keyword>
<dbReference type="SUPFAM" id="SSF51556">
    <property type="entry name" value="Metallo-dependent hydrolases"/>
    <property type="match status" value="1"/>
</dbReference>
<dbReference type="PANTHER" id="PTHR42717">
    <property type="entry name" value="DIHYDROOROTASE-RELATED"/>
    <property type="match status" value="1"/>
</dbReference>
<dbReference type="InterPro" id="IPR032466">
    <property type="entry name" value="Metal_Hydrolase"/>
</dbReference>
<accession>D4LRH4</accession>
<dbReference type="InterPro" id="IPR020043">
    <property type="entry name" value="Deacetylase_Atu3266-like"/>
</dbReference>
<keyword evidence="2" id="KW-0378">Hydrolase</keyword>
<evidence type="ECO:0000259" key="1">
    <source>
        <dbReference type="Pfam" id="PF01979"/>
    </source>
</evidence>
<dbReference type="KEGG" id="rob:CK5_20030"/>
<protein>
    <submittedName>
        <fullName evidence="2">Predicted amidohydrolase</fullName>
    </submittedName>
</protein>
<dbReference type="EMBL" id="FP929054">
    <property type="protein sequence ID" value="CBL23382.1"/>
    <property type="molecule type" value="Genomic_DNA"/>
</dbReference>
<dbReference type="Proteomes" id="UP000008955">
    <property type="component" value="Chromosome"/>
</dbReference>
<dbReference type="PANTHER" id="PTHR42717:SF1">
    <property type="entry name" value="IMIDAZOLONEPROPIONASE AND RELATED AMIDOHYDROLASES"/>
    <property type="match status" value="1"/>
</dbReference>
<feature type="domain" description="Amidohydrolase-related" evidence="1">
    <location>
        <begin position="52"/>
        <end position="361"/>
    </location>
</feature>
<evidence type="ECO:0000313" key="2">
    <source>
        <dbReference type="EMBL" id="CBL23382.1"/>
    </source>
</evidence>